<protein>
    <submittedName>
        <fullName evidence="2">Uncharacterized protein</fullName>
    </submittedName>
</protein>
<evidence type="ECO:0000313" key="2">
    <source>
        <dbReference type="EMBL" id="GFD61269.1"/>
    </source>
</evidence>
<reference evidence="2" key="1">
    <citation type="journal article" date="2019" name="Sci. Rep.">
        <title>Draft genome of Tanacetum cinerariifolium, the natural source of mosquito coil.</title>
        <authorList>
            <person name="Yamashiro T."/>
            <person name="Shiraishi A."/>
            <person name="Satake H."/>
            <person name="Nakayama K."/>
        </authorList>
    </citation>
    <scope>NUCLEOTIDE SEQUENCE</scope>
</reference>
<evidence type="ECO:0000256" key="1">
    <source>
        <dbReference type="SAM" id="MobiDB-lite"/>
    </source>
</evidence>
<organism evidence="2">
    <name type="scientific">Tanacetum cinerariifolium</name>
    <name type="common">Dalmatian daisy</name>
    <name type="synonym">Chrysanthemum cinerariifolium</name>
    <dbReference type="NCBI Taxonomy" id="118510"/>
    <lineage>
        <taxon>Eukaryota</taxon>
        <taxon>Viridiplantae</taxon>
        <taxon>Streptophyta</taxon>
        <taxon>Embryophyta</taxon>
        <taxon>Tracheophyta</taxon>
        <taxon>Spermatophyta</taxon>
        <taxon>Magnoliopsida</taxon>
        <taxon>eudicotyledons</taxon>
        <taxon>Gunneridae</taxon>
        <taxon>Pentapetalae</taxon>
        <taxon>asterids</taxon>
        <taxon>campanulids</taxon>
        <taxon>Asterales</taxon>
        <taxon>Asteraceae</taxon>
        <taxon>Asteroideae</taxon>
        <taxon>Anthemideae</taxon>
        <taxon>Anthemidinae</taxon>
        <taxon>Tanacetum</taxon>
    </lineage>
</organism>
<dbReference type="AlphaFoldDB" id="A0A699XN95"/>
<comment type="caution">
    <text evidence="2">The sequence shown here is derived from an EMBL/GenBank/DDBJ whole genome shotgun (WGS) entry which is preliminary data.</text>
</comment>
<feature type="compositionally biased region" description="Basic residues" evidence="1">
    <location>
        <begin position="39"/>
        <end position="50"/>
    </location>
</feature>
<feature type="non-terminal residue" evidence="2">
    <location>
        <position position="1"/>
    </location>
</feature>
<accession>A0A699XN95</accession>
<proteinExistence type="predicted"/>
<dbReference type="EMBL" id="BKCJ011889029">
    <property type="protein sequence ID" value="GFD61269.1"/>
    <property type="molecule type" value="Genomic_DNA"/>
</dbReference>
<sequence>PDRGARGQPPAAALPPGFPQRLGFAGHELERHRRQDRTARHHAGVHRRRPAVSGRGRAQ</sequence>
<gene>
    <name evidence="2" type="ORF">Tci_933238</name>
</gene>
<feature type="non-terminal residue" evidence="2">
    <location>
        <position position="59"/>
    </location>
</feature>
<feature type="compositionally biased region" description="Basic and acidic residues" evidence="1">
    <location>
        <begin position="27"/>
        <end position="38"/>
    </location>
</feature>
<name>A0A699XN95_TANCI</name>
<feature type="region of interest" description="Disordered" evidence="1">
    <location>
        <begin position="1"/>
        <end position="59"/>
    </location>
</feature>